<evidence type="ECO:0000313" key="3">
    <source>
        <dbReference type="Proteomes" id="UP000189627"/>
    </source>
</evidence>
<evidence type="ECO:0000313" key="2">
    <source>
        <dbReference type="EMBL" id="AQV97401.1"/>
    </source>
</evidence>
<dbReference type="Proteomes" id="UP000189627">
    <property type="component" value="Chromosome 2"/>
</dbReference>
<dbReference type="OrthoDB" id="9766486at2"/>
<dbReference type="Gene3D" id="3.40.50.12780">
    <property type="entry name" value="N-terminal domain of ligase-like"/>
    <property type="match status" value="1"/>
</dbReference>
<dbReference type="EMBL" id="CP017758">
    <property type="protein sequence ID" value="AQV97401.1"/>
    <property type="molecule type" value="Genomic_DNA"/>
</dbReference>
<dbReference type="PANTHER" id="PTHR24096:SF420">
    <property type="entry name" value="LONG-CHAIN-FATTY-ACID--COA LIGASE-RELATED"/>
    <property type="match status" value="1"/>
</dbReference>
<dbReference type="InterPro" id="IPR000873">
    <property type="entry name" value="AMP-dep_synth/lig_dom"/>
</dbReference>
<reference evidence="3" key="1">
    <citation type="submission" date="2017-02" db="EMBL/GenBank/DDBJ databases">
        <title>Complete genome sequence of Cupriavidus necator strain NH9, a 3-chlorobenzoate degrader.</title>
        <authorList>
            <person name="Moriuchi R."/>
            <person name="Dohra H."/>
            <person name="Ogawa N."/>
        </authorList>
    </citation>
    <scope>NUCLEOTIDE SEQUENCE [LARGE SCALE GENOMIC DNA]</scope>
    <source>
        <strain evidence="3">NH9</strain>
    </source>
</reference>
<dbReference type="KEGG" id="cuh:BJN34_26420"/>
<sequence>MNAVASRQLGDCPRDATSQARPVLLSAPDIAVDRREDGSFILRSTQVLQPYARCIGDWLQYWAQEDGSRTFLAERRGEGWRRVSYSEALAAVRRIGQAILDLGVAEEAPVVALSENSVNLALLSLGAMHVGRRIAVVSSAYTLVAKDHGKLHTILERLQPGLLYAENATQYGAAISAWKPACPVVFTEAAEGGALRFSTLLDTAPRVEVDAAFAAVGGDTVARILLTSGSTGVPKLVPNTHRMLCANQQMIAQCWPFVDKAHPVVLDWLPWSHTFGANHNFNLVLRNGGTLYIDSGRPAPGAIESTLQGIREVRPTLFFNVPRGYDVLLPYLEADESLARALFGRLDMLFFAAAALPQQCAERLRAVAARVRDVPLFLTTEWGSTETSPVVTSAHFRTMETRNIGVPVPGVELKFAPCQDKYELRVRGPSIFPGYIGDEAKTREAFDEEGFYCMGDAGKLADMADPNAGVIFDGRVSEDFKLTTGTWVSVGTLRIAAVSSMTPYAQDVVVSGHDRAEVGLLIFPTAALRALAGDGEGRLCGKSLGEHPAVRQVLGEILAALCKGAGSSQRPARAVLLSTPPSVEQGEITDKGYINQRAVLTLRADDVERLYSDCSSVIYPL</sequence>
<dbReference type="AlphaFoldDB" id="A0A1U9UYU0"/>
<organism evidence="2 3">
    <name type="scientific">Cupriavidus necator</name>
    <name type="common">Alcaligenes eutrophus</name>
    <name type="synonym">Ralstonia eutropha</name>
    <dbReference type="NCBI Taxonomy" id="106590"/>
    <lineage>
        <taxon>Bacteria</taxon>
        <taxon>Pseudomonadati</taxon>
        <taxon>Pseudomonadota</taxon>
        <taxon>Betaproteobacteria</taxon>
        <taxon>Burkholderiales</taxon>
        <taxon>Burkholderiaceae</taxon>
        <taxon>Cupriavidus</taxon>
    </lineage>
</organism>
<gene>
    <name evidence="2" type="ORF">BJN34_26420</name>
</gene>
<dbReference type="Pfam" id="PF00501">
    <property type="entry name" value="AMP-binding"/>
    <property type="match status" value="1"/>
</dbReference>
<dbReference type="InterPro" id="IPR020845">
    <property type="entry name" value="AMP-binding_CS"/>
</dbReference>
<feature type="domain" description="AMP-dependent synthetase/ligase" evidence="1">
    <location>
        <begin position="60"/>
        <end position="435"/>
    </location>
</feature>
<dbReference type="RefSeq" id="WP_078199773.1">
    <property type="nucleotide sequence ID" value="NZ_CP017758.1"/>
</dbReference>
<evidence type="ECO:0000259" key="1">
    <source>
        <dbReference type="Pfam" id="PF00501"/>
    </source>
</evidence>
<protein>
    <submittedName>
        <fullName evidence="2">Feruloyl-CoA synthase</fullName>
    </submittedName>
</protein>
<accession>A0A1U9UYU0</accession>
<dbReference type="GO" id="GO:0016405">
    <property type="term" value="F:CoA-ligase activity"/>
    <property type="evidence" value="ECO:0007669"/>
    <property type="project" value="TreeGrafter"/>
</dbReference>
<dbReference type="InterPro" id="IPR042099">
    <property type="entry name" value="ANL_N_sf"/>
</dbReference>
<dbReference type="PANTHER" id="PTHR24096">
    <property type="entry name" value="LONG-CHAIN-FATTY-ACID--COA LIGASE"/>
    <property type="match status" value="1"/>
</dbReference>
<proteinExistence type="predicted"/>
<name>A0A1U9UYU0_CUPNE</name>
<dbReference type="SUPFAM" id="SSF56801">
    <property type="entry name" value="Acetyl-CoA synthetase-like"/>
    <property type="match status" value="1"/>
</dbReference>
<dbReference type="PROSITE" id="PS00455">
    <property type="entry name" value="AMP_BINDING"/>
    <property type="match status" value="1"/>
</dbReference>